<evidence type="ECO:0000256" key="1">
    <source>
        <dbReference type="SAM" id="MobiDB-lite"/>
    </source>
</evidence>
<keyword evidence="2" id="KW-0812">Transmembrane</keyword>
<evidence type="ECO:0008006" key="4">
    <source>
        <dbReference type="Google" id="ProtNLM"/>
    </source>
</evidence>
<reference evidence="3" key="1">
    <citation type="journal article" date="2013" name="J. Plant Res.">
        <title>Effect of fungi and light on seed germination of three Opuntia species from semiarid lands of central Mexico.</title>
        <authorList>
            <person name="Delgado-Sanchez P."/>
            <person name="Jimenez-Bremont J.F."/>
            <person name="Guerrero-Gonzalez Mde L."/>
            <person name="Flores J."/>
        </authorList>
    </citation>
    <scope>NUCLEOTIDE SEQUENCE</scope>
    <source>
        <tissue evidence="3">Cladode</tissue>
    </source>
</reference>
<evidence type="ECO:0000256" key="2">
    <source>
        <dbReference type="SAM" id="Phobius"/>
    </source>
</evidence>
<proteinExistence type="predicted"/>
<reference evidence="3" key="2">
    <citation type="submission" date="2020-07" db="EMBL/GenBank/DDBJ databases">
        <authorList>
            <person name="Vera ALvarez R."/>
            <person name="Arias-Moreno D.M."/>
            <person name="Jimenez-Jacinto V."/>
            <person name="Jimenez-Bremont J.F."/>
            <person name="Swaminathan K."/>
            <person name="Moose S.P."/>
            <person name="Guerrero-Gonzalez M.L."/>
            <person name="Marino-Ramirez L."/>
            <person name="Landsman D."/>
            <person name="Rodriguez-Kessler M."/>
            <person name="Delgado-Sanchez P."/>
        </authorList>
    </citation>
    <scope>NUCLEOTIDE SEQUENCE</scope>
    <source>
        <tissue evidence="3">Cladode</tissue>
    </source>
</reference>
<accession>A0A7C9DJ70</accession>
<evidence type="ECO:0000313" key="3">
    <source>
        <dbReference type="EMBL" id="MBA4643346.1"/>
    </source>
</evidence>
<feature type="transmembrane region" description="Helical" evidence="2">
    <location>
        <begin position="35"/>
        <end position="59"/>
    </location>
</feature>
<protein>
    <recommendedName>
        <fullName evidence="4">Transmembrane protein</fullName>
    </recommendedName>
</protein>
<sequence>MSYVRHRKRKGTLPSTSQQAADFGSKSSQCEFNRAALLLVCSILHSASAFIIVVFLLIPTQSVSGPTEEESSLEILRFILSATFFSFTAAARDPAMRASNADILP</sequence>
<keyword evidence="2" id="KW-1133">Transmembrane helix</keyword>
<feature type="region of interest" description="Disordered" evidence="1">
    <location>
        <begin position="1"/>
        <end position="22"/>
    </location>
</feature>
<dbReference type="EMBL" id="GISG01133095">
    <property type="protein sequence ID" value="MBA4643346.1"/>
    <property type="molecule type" value="Transcribed_RNA"/>
</dbReference>
<feature type="compositionally biased region" description="Basic residues" evidence="1">
    <location>
        <begin position="1"/>
        <end position="11"/>
    </location>
</feature>
<keyword evidence="2" id="KW-0472">Membrane</keyword>
<dbReference type="AlphaFoldDB" id="A0A7C9DJ70"/>
<name>A0A7C9DJ70_OPUST</name>
<organism evidence="3">
    <name type="scientific">Opuntia streptacantha</name>
    <name type="common">Prickly pear cactus</name>
    <name type="synonym">Opuntia cardona</name>
    <dbReference type="NCBI Taxonomy" id="393608"/>
    <lineage>
        <taxon>Eukaryota</taxon>
        <taxon>Viridiplantae</taxon>
        <taxon>Streptophyta</taxon>
        <taxon>Embryophyta</taxon>
        <taxon>Tracheophyta</taxon>
        <taxon>Spermatophyta</taxon>
        <taxon>Magnoliopsida</taxon>
        <taxon>eudicotyledons</taxon>
        <taxon>Gunneridae</taxon>
        <taxon>Pentapetalae</taxon>
        <taxon>Caryophyllales</taxon>
        <taxon>Cactineae</taxon>
        <taxon>Cactaceae</taxon>
        <taxon>Opuntioideae</taxon>
        <taxon>Opuntia</taxon>
    </lineage>
</organism>
<feature type="compositionally biased region" description="Polar residues" evidence="1">
    <location>
        <begin position="13"/>
        <end position="22"/>
    </location>
</feature>
<feature type="transmembrane region" description="Helical" evidence="2">
    <location>
        <begin position="71"/>
        <end position="91"/>
    </location>
</feature>